<dbReference type="InterPro" id="IPR013721">
    <property type="entry name" value="STAG"/>
</dbReference>
<dbReference type="GO" id="GO:0007062">
    <property type="term" value="P:sister chromatid cohesion"/>
    <property type="evidence" value="ECO:0007669"/>
    <property type="project" value="UniProtKB-ARBA"/>
</dbReference>
<dbReference type="Proteomes" id="UP000027195">
    <property type="component" value="Unassembled WGS sequence"/>
</dbReference>
<dbReference type="Gene3D" id="1.25.10.10">
    <property type="entry name" value="Leucine-rich Repeat Variant"/>
    <property type="match status" value="1"/>
</dbReference>
<feature type="compositionally biased region" description="Acidic residues" evidence="1">
    <location>
        <begin position="975"/>
        <end position="988"/>
    </location>
</feature>
<reference evidence="4" key="1">
    <citation type="journal article" date="2014" name="Proc. Natl. Acad. Sci. U.S.A.">
        <title>Extensive sampling of basidiomycete genomes demonstrates inadequacy of the white-rot/brown-rot paradigm for wood decay fungi.</title>
        <authorList>
            <person name="Riley R."/>
            <person name="Salamov A.A."/>
            <person name="Brown D.W."/>
            <person name="Nagy L.G."/>
            <person name="Floudas D."/>
            <person name="Held B.W."/>
            <person name="Levasseur A."/>
            <person name="Lombard V."/>
            <person name="Morin E."/>
            <person name="Otillar R."/>
            <person name="Lindquist E.A."/>
            <person name="Sun H."/>
            <person name="LaButti K.M."/>
            <person name="Schmutz J."/>
            <person name="Jabbour D."/>
            <person name="Luo H."/>
            <person name="Baker S.E."/>
            <person name="Pisabarro A.G."/>
            <person name="Walton J.D."/>
            <person name="Blanchette R.A."/>
            <person name="Henrissat B."/>
            <person name="Martin F."/>
            <person name="Cullen D."/>
            <person name="Hibbett D.S."/>
            <person name="Grigoriev I.V."/>
        </authorList>
    </citation>
    <scope>NUCLEOTIDE SEQUENCE [LARGE SCALE GENOMIC DNA]</scope>
    <source>
        <strain evidence="4">FD-172 SS1</strain>
    </source>
</reference>
<feature type="compositionally biased region" description="Low complexity" evidence="1">
    <location>
        <begin position="1331"/>
        <end position="1345"/>
    </location>
</feature>
<feature type="region of interest" description="Disordered" evidence="1">
    <location>
        <begin position="303"/>
        <end position="328"/>
    </location>
</feature>
<dbReference type="EMBL" id="KL198105">
    <property type="protein sequence ID" value="KDQ07525.1"/>
    <property type="molecule type" value="Genomic_DNA"/>
</dbReference>
<dbReference type="InterPro" id="IPR016024">
    <property type="entry name" value="ARM-type_fold"/>
</dbReference>
<dbReference type="GO" id="GO:0000785">
    <property type="term" value="C:chromatin"/>
    <property type="evidence" value="ECO:0007669"/>
    <property type="project" value="TreeGrafter"/>
</dbReference>
<accession>A0A067LYR8</accession>
<name>A0A067LYR8_BOTB1</name>
<dbReference type="PROSITE" id="PS51425">
    <property type="entry name" value="SCD"/>
    <property type="match status" value="1"/>
</dbReference>
<dbReference type="GO" id="GO:0003682">
    <property type="term" value="F:chromatin binding"/>
    <property type="evidence" value="ECO:0007669"/>
    <property type="project" value="TreeGrafter"/>
</dbReference>
<dbReference type="Pfam" id="PF21581">
    <property type="entry name" value="SCD"/>
    <property type="match status" value="1"/>
</dbReference>
<evidence type="ECO:0000259" key="2">
    <source>
        <dbReference type="PROSITE" id="PS51425"/>
    </source>
</evidence>
<dbReference type="PANTHER" id="PTHR11199">
    <property type="entry name" value="STROMAL ANTIGEN"/>
    <property type="match status" value="1"/>
</dbReference>
<dbReference type="InParanoid" id="A0A067LYR8"/>
<dbReference type="STRING" id="930990.A0A067LYR8"/>
<evidence type="ECO:0000256" key="1">
    <source>
        <dbReference type="SAM" id="MobiDB-lite"/>
    </source>
</evidence>
<organism evidence="3 4">
    <name type="scientific">Botryobasidium botryosum (strain FD-172 SS1)</name>
    <dbReference type="NCBI Taxonomy" id="930990"/>
    <lineage>
        <taxon>Eukaryota</taxon>
        <taxon>Fungi</taxon>
        <taxon>Dikarya</taxon>
        <taxon>Basidiomycota</taxon>
        <taxon>Agaricomycotina</taxon>
        <taxon>Agaricomycetes</taxon>
        <taxon>Cantharellales</taxon>
        <taxon>Botryobasidiaceae</taxon>
        <taxon>Botryobasidium</taxon>
    </lineage>
</organism>
<feature type="domain" description="SCD" evidence="2">
    <location>
        <begin position="348"/>
        <end position="433"/>
    </location>
</feature>
<dbReference type="InterPro" id="IPR011989">
    <property type="entry name" value="ARM-like"/>
</dbReference>
<gene>
    <name evidence="3" type="ORF">BOTBODRAFT_119941</name>
</gene>
<dbReference type="PANTHER" id="PTHR11199:SF0">
    <property type="entry name" value="LD34181P-RELATED"/>
    <property type="match status" value="1"/>
</dbReference>
<feature type="compositionally biased region" description="Polar residues" evidence="1">
    <location>
        <begin position="1379"/>
        <end position="1398"/>
    </location>
</feature>
<protein>
    <recommendedName>
        <fullName evidence="2">SCD domain-containing protein</fullName>
    </recommendedName>
</protein>
<dbReference type="Pfam" id="PF24571">
    <property type="entry name" value="HEAT_SCC3-SA"/>
    <property type="match status" value="1"/>
</dbReference>
<dbReference type="SUPFAM" id="SSF48371">
    <property type="entry name" value="ARM repeat"/>
    <property type="match status" value="1"/>
</dbReference>
<feature type="compositionally biased region" description="Basic residues" evidence="1">
    <location>
        <begin position="91"/>
        <end position="106"/>
    </location>
</feature>
<dbReference type="GO" id="GO:0008278">
    <property type="term" value="C:cohesin complex"/>
    <property type="evidence" value="ECO:0007669"/>
    <property type="project" value="TreeGrafter"/>
</dbReference>
<evidence type="ECO:0000313" key="4">
    <source>
        <dbReference type="Proteomes" id="UP000027195"/>
    </source>
</evidence>
<dbReference type="InterPro" id="IPR020839">
    <property type="entry name" value="SCD"/>
</dbReference>
<evidence type="ECO:0000313" key="3">
    <source>
        <dbReference type="EMBL" id="KDQ07525.1"/>
    </source>
</evidence>
<feature type="compositionally biased region" description="Basic residues" evidence="1">
    <location>
        <begin position="993"/>
        <end position="1007"/>
    </location>
</feature>
<feature type="compositionally biased region" description="Basic and acidic residues" evidence="1">
    <location>
        <begin position="316"/>
        <end position="328"/>
    </location>
</feature>
<feature type="region of interest" description="Disordered" evidence="1">
    <location>
        <begin position="962"/>
        <end position="1022"/>
    </location>
</feature>
<dbReference type="HOGENOM" id="CLU_003349_0_0_1"/>
<feature type="region of interest" description="Disordered" evidence="1">
    <location>
        <begin position="1239"/>
        <end position="1408"/>
    </location>
</feature>
<dbReference type="Pfam" id="PF08514">
    <property type="entry name" value="STAG"/>
    <property type="match status" value="1"/>
</dbReference>
<feature type="compositionally biased region" description="Basic residues" evidence="1">
    <location>
        <begin position="1284"/>
        <end position="1299"/>
    </location>
</feature>
<dbReference type="InterPro" id="IPR056396">
    <property type="entry name" value="HEAT_SCC3-SA"/>
</dbReference>
<feature type="compositionally biased region" description="Acidic residues" evidence="1">
    <location>
        <begin position="39"/>
        <end position="62"/>
    </location>
</feature>
<keyword evidence="4" id="KW-1185">Reference proteome</keyword>
<feature type="region of interest" description="Disordered" evidence="1">
    <location>
        <begin position="1"/>
        <end position="119"/>
    </location>
</feature>
<dbReference type="OrthoDB" id="498590at2759"/>
<dbReference type="GO" id="GO:0005634">
    <property type="term" value="C:nucleus"/>
    <property type="evidence" value="ECO:0007669"/>
    <property type="project" value="TreeGrafter"/>
</dbReference>
<sequence length="1408" mass="155244">MSQLSSPAPRRSQRDRKQAKNFISVQHPSKKRRRQDVDSASDEEMEDLADEMPSSEDSDTEKDDAYKAAPVVRKTAARGRGRPKGSVATTRKPRVAKAKAPSRPKKIREVEEDAAADTPGVAKDVAISDDNVLFNALLNPSAALQSTAEDFLDSFEQSAEPALADVINCILRACGCNASVNSDEATDSDGVVDTLETLMEDAKKQTTQPYPLVSKLPAFRKFRRSISELFHRLVSASAELGILYDSDLIPTLQTWLVPMSSAQLRSFRHTATVIALDLESALAEVAAEVEKEAEVVRRQLDAERKKRGGGRAGKATPRENELEGKAQEVKARRTKMTEYLKEFFDGVFMNRYRDHDPGIRAECVHEMGVWLKKHPAHFLDGNYLRYVGWVLSDTNTHVRLEAVKALTSLYAKPDYLVSLHHFTERFKPRLVKMATSDVDVAVRVAVIGVLGAIEAQGLLEEEQREQLCLLVFDTEAKVRRAVAGPVRTVWEEAVAARLVGKKAGAKEKQRAGVKSLAELLLRWAKALERGHGGIEQEESQEEGPEKPKEIAALMSGSMKGRVALCVEALWDEVEAVQDWEALLEQLLMDHSAEVGSGVGGPSPVSKRRKMGKKKADDNVVDEVWRLEEVEEAVLLEVLLAALRKALAEAQAGKKSDEEAVQTEMTRVLIKALPRLFVKHQSDEGRIADVLLIPQLMNLDMYLEMSLVTAYETLWDDVSKQFLSHSSSTVLQNAISTIRHLVSATSLSNTNSSKIVELEDELSSSLRDAIAGRHELEIVTFTEDEVHALGAIAARIATLFGSRDLTRWMEEDEGGKQSSAWDIISALAERGRLGDKQEEKMIDQVLQILALHITWKARGLTAEVDPPPEQEQFRESLREQRDSLLEKLTEYAVGSQSTPSEGVKRAAFHSLLSIHILFGKPPTLASGNLRSPLLSLPLEMAEDVQLRCAAFVQAEIERYAEELEQEADGGGKSDGDDTVQGESDSEEDEGRGGAKQKKAKKAKKAKAKKVVEKDGTPDPPTLSQHMLEREYIFSSIASTFLRAIRTGAIDVQHCVVLLAHFGRLGTTFDQCAKVIVEVLREEGMYKGNGEAVAQVITQALQESFDLYMDGSAKTEAHSIALAKALAAALVIRGAHLSITRRLDSPHVVEIHEKCMSWILKRIAGYENNKNKTMKAKAIEFFRVLLPLLLTVERGEAQDIKKRLDSEIELGKFEISATSKVWEPQRAYEKRLVTALSKSLCPTTAAPGRGKKAAIHKSAEQIATDDERDHTDAPDVGMSSPPRPPPRPKPRPKARPTRKGKTTPDAEAEADRDGQEQEPTSEAPVTDAEKPVAARNSASSSPLSDAPPSRKRPRDEGDDENAEVAGDGGEGERRDALTDLAQHQPTEQPSSPGSQASISEFKSRRKRARR</sequence>
<dbReference type="InterPro" id="IPR039662">
    <property type="entry name" value="Cohesin_Scc3/SA"/>
</dbReference>
<proteinExistence type="predicted"/>